<dbReference type="SUPFAM" id="SSF46626">
    <property type="entry name" value="Cytochrome c"/>
    <property type="match status" value="2"/>
</dbReference>
<keyword evidence="4 9" id="KW-0479">Metal-binding</keyword>
<keyword evidence="6" id="KW-0249">Electron transport</keyword>
<evidence type="ECO:0000256" key="4">
    <source>
        <dbReference type="ARBA" id="ARBA00022723"/>
    </source>
</evidence>
<feature type="binding site" description="axial binding residue" evidence="9">
    <location>
        <position position="186"/>
    </location>
    <ligand>
        <name>heme c</name>
        <dbReference type="ChEBI" id="CHEBI:61717"/>
        <label>2</label>
    </ligand>
    <ligandPart>
        <name>Fe</name>
        <dbReference type="ChEBI" id="CHEBI:18248"/>
    </ligandPart>
</feature>
<dbReference type="InterPro" id="IPR050597">
    <property type="entry name" value="Cytochrome_c_Oxidase_Subunit"/>
</dbReference>
<keyword evidence="7 9" id="KW-0408">Iron</keyword>
<evidence type="ECO:0000313" key="10">
    <source>
        <dbReference type="EMBL" id="QEN02214.1"/>
    </source>
</evidence>
<dbReference type="KEGG" id="snn:EWH46_16575"/>
<dbReference type="InterPro" id="IPR024167">
    <property type="entry name" value="Cytochrome_c4-like"/>
</dbReference>
<accession>A0A5C1Q679</accession>
<dbReference type="Gene3D" id="1.10.760.10">
    <property type="entry name" value="Cytochrome c-like domain"/>
    <property type="match status" value="2"/>
</dbReference>
<protein>
    <submittedName>
        <fullName evidence="10">Cytochrome c4</fullName>
    </submittedName>
</protein>
<comment type="PTM">
    <text evidence="8">Binds 2 heme c groups covalently per subunit.</text>
</comment>
<evidence type="ECO:0000313" key="11">
    <source>
        <dbReference type="Proteomes" id="UP000323522"/>
    </source>
</evidence>
<dbReference type="OrthoDB" id="9773456at2"/>
<evidence type="ECO:0000256" key="8">
    <source>
        <dbReference type="PIRSR" id="PIRSR000005-1"/>
    </source>
</evidence>
<keyword evidence="3 8" id="KW-0349">Heme</keyword>
<dbReference type="GO" id="GO:0009055">
    <property type="term" value="F:electron transfer activity"/>
    <property type="evidence" value="ECO:0007669"/>
    <property type="project" value="InterPro"/>
</dbReference>
<evidence type="ECO:0000256" key="2">
    <source>
        <dbReference type="ARBA" id="ARBA00022448"/>
    </source>
</evidence>
<feature type="binding site" description="covalent" evidence="8">
    <location>
        <position position="48"/>
    </location>
    <ligand>
        <name>heme c</name>
        <dbReference type="ChEBI" id="CHEBI:61717"/>
        <label>1</label>
    </ligand>
</feature>
<evidence type="ECO:0000256" key="7">
    <source>
        <dbReference type="ARBA" id="ARBA00023004"/>
    </source>
</evidence>
<keyword evidence="5" id="KW-0574">Periplasm</keyword>
<dbReference type="PANTHER" id="PTHR33751:SF9">
    <property type="entry name" value="CYTOCHROME C4"/>
    <property type="match status" value="1"/>
</dbReference>
<evidence type="ECO:0000256" key="1">
    <source>
        <dbReference type="ARBA" id="ARBA00004418"/>
    </source>
</evidence>
<evidence type="ECO:0000256" key="6">
    <source>
        <dbReference type="ARBA" id="ARBA00022982"/>
    </source>
</evidence>
<dbReference type="Pfam" id="PF00034">
    <property type="entry name" value="Cytochrom_C"/>
    <property type="match status" value="2"/>
</dbReference>
<dbReference type="InterPro" id="IPR036909">
    <property type="entry name" value="Cyt_c-like_dom_sf"/>
</dbReference>
<organism evidence="10 11">
    <name type="scientific">Sphaerotilus sulfidivorans</name>
    <dbReference type="NCBI Taxonomy" id="639200"/>
    <lineage>
        <taxon>Bacteria</taxon>
        <taxon>Pseudomonadati</taxon>
        <taxon>Pseudomonadota</taxon>
        <taxon>Betaproteobacteria</taxon>
        <taxon>Burkholderiales</taxon>
        <taxon>Sphaerotilaceae</taxon>
        <taxon>Sphaerotilus</taxon>
    </lineage>
</organism>
<evidence type="ECO:0000256" key="3">
    <source>
        <dbReference type="ARBA" id="ARBA00022617"/>
    </source>
</evidence>
<proteinExistence type="predicted"/>
<dbReference type="GO" id="GO:0020037">
    <property type="term" value="F:heme binding"/>
    <property type="evidence" value="ECO:0007669"/>
    <property type="project" value="InterPro"/>
</dbReference>
<dbReference type="InterPro" id="IPR009056">
    <property type="entry name" value="Cyt_c-like_dom"/>
</dbReference>
<feature type="binding site" description="axial binding residue" evidence="9">
    <location>
        <position position="88"/>
    </location>
    <ligand>
        <name>heme c</name>
        <dbReference type="ChEBI" id="CHEBI:61717"/>
        <label>1</label>
    </ligand>
    <ligandPart>
        <name>Fe</name>
        <dbReference type="ChEBI" id="CHEBI:18248"/>
    </ligandPart>
</feature>
<feature type="binding site" description="axial binding residue" evidence="9">
    <location>
        <position position="146"/>
    </location>
    <ligand>
        <name>heme c</name>
        <dbReference type="ChEBI" id="CHEBI:61717"/>
        <label>2</label>
    </ligand>
    <ligandPart>
        <name>Fe</name>
        <dbReference type="ChEBI" id="CHEBI:18248"/>
    </ligandPart>
</feature>
<dbReference type="GO" id="GO:0005506">
    <property type="term" value="F:iron ion binding"/>
    <property type="evidence" value="ECO:0007669"/>
    <property type="project" value="InterPro"/>
</dbReference>
<gene>
    <name evidence="10" type="ORF">EWH46_16575</name>
</gene>
<feature type="binding site" description="covalent" evidence="8">
    <location>
        <position position="45"/>
    </location>
    <ligand>
        <name>heme c</name>
        <dbReference type="ChEBI" id="CHEBI:61717"/>
        <label>1</label>
    </ligand>
</feature>
<dbReference type="PIRSF" id="PIRSF000005">
    <property type="entry name" value="Cytochrome_c4"/>
    <property type="match status" value="1"/>
</dbReference>
<keyword evidence="2" id="KW-0813">Transport</keyword>
<evidence type="ECO:0000256" key="5">
    <source>
        <dbReference type="ARBA" id="ARBA00022764"/>
    </source>
</evidence>
<dbReference type="AlphaFoldDB" id="A0A5C1Q679"/>
<feature type="binding site" description="covalent" evidence="8">
    <location>
        <position position="142"/>
    </location>
    <ligand>
        <name>heme c</name>
        <dbReference type="ChEBI" id="CHEBI:61717"/>
        <label>2</label>
    </ligand>
</feature>
<evidence type="ECO:0000256" key="9">
    <source>
        <dbReference type="PIRSR" id="PIRSR000005-2"/>
    </source>
</evidence>
<name>A0A5C1Q679_9BURK</name>
<dbReference type="PANTHER" id="PTHR33751">
    <property type="entry name" value="CBB3-TYPE CYTOCHROME C OXIDASE SUBUNIT FIXP"/>
    <property type="match status" value="1"/>
</dbReference>
<comment type="subcellular location">
    <subcellularLocation>
        <location evidence="1">Periplasm</location>
    </subcellularLocation>
</comment>
<dbReference type="Proteomes" id="UP000323522">
    <property type="component" value="Chromosome"/>
</dbReference>
<feature type="binding site" description="axial binding residue" evidence="9">
    <location>
        <position position="49"/>
    </location>
    <ligand>
        <name>heme c</name>
        <dbReference type="ChEBI" id="CHEBI:61717"/>
        <label>1</label>
    </ligand>
    <ligandPart>
        <name>Fe</name>
        <dbReference type="ChEBI" id="CHEBI:18248"/>
    </ligandPart>
</feature>
<reference evidence="10 11" key="1">
    <citation type="submission" date="2019-02" db="EMBL/GenBank/DDBJ databases">
        <title>Complete Genome Sequence and Methylome Analysis of Sphaerotilus natans subsp. sulfidivorans D-507.</title>
        <authorList>
            <person name="Fomenkov A."/>
            <person name="Gridneva E."/>
            <person name="Smolyakov D."/>
            <person name="Dubinina G."/>
            <person name="Vincze T."/>
            <person name="Grabovich M."/>
            <person name="Roberts R.J."/>
        </authorList>
    </citation>
    <scope>NUCLEOTIDE SEQUENCE [LARGE SCALE GENOMIC DNA]</scope>
    <source>
        <strain evidence="10 11">D-507</strain>
    </source>
</reference>
<feature type="binding site" description="covalent" evidence="8">
    <location>
        <position position="145"/>
    </location>
    <ligand>
        <name>heme c</name>
        <dbReference type="ChEBI" id="CHEBI:61717"/>
        <label>2</label>
    </ligand>
</feature>
<dbReference type="PROSITE" id="PS51007">
    <property type="entry name" value="CYTC"/>
    <property type="match status" value="2"/>
</dbReference>
<sequence length="209" mass="21965">MKSHFKSLLALLAAAAMATPLAASESKPAAKADLVKGEAIATQVCSACHTADGSRGSAANPIIQGQHPEYLVKQLTEFKSGKRDNAIMKGMASALSEDDMKNVAAFYASKQPKPGAARNKELVALGEKIYRGGIADRQVPACAGCHSPSGAGIPAQYPRLSGQHSDYTELQLKGFRDGVRKNNAVMTGVAAKMNDREIKAVADYIAGLH</sequence>
<dbReference type="GO" id="GO:0042597">
    <property type="term" value="C:periplasmic space"/>
    <property type="evidence" value="ECO:0007669"/>
    <property type="project" value="UniProtKB-SubCell"/>
</dbReference>
<dbReference type="EMBL" id="CP035708">
    <property type="protein sequence ID" value="QEN02214.1"/>
    <property type="molecule type" value="Genomic_DNA"/>
</dbReference>